<dbReference type="Pfam" id="PF02518">
    <property type="entry name" value="HATPase_c"/>
    <property type="match status" value="1"/>
</dbReference>
<dbReference type="SUPFAM" id="SSF55874">
    <property type="entry name" value="ATPase domain of HSP90 chaperone/DNA topoisomerase II/histidine kinase"/>
    <property type="match status" value="1"/>
</dbReference>
<comment type="catalytic activity">
    <reaction evidence="1">
        <text>ATP + protein L-histidine = ADP + protein N-phospho-L-histidine.</text>
        <dbReference type="EC" id="2.7.13.3"/>
    </reaction>
</comment>
<dbReference type="Gene3D" id="1.10.287.130">
    <property type="match status" value="1"/>
</dbReference>
<keyword evidence="8" id="KW-0547">Nucleotide-binding</keyword>
<accession>A0LNG4</accession>
<dbReference type="STRING" id="335543.Sfum_3293"/>
<evidence type="ECO:0000256" key="6">
    <source>
        <dbReference type="ARBA" id="ARBA00023012"/>
    </source>
</evidence>
<dbReference type="SMART" id="SM00387">
    <property type="entry name" value="HATPase_c"/>
    <property type="match status" value="1"/>
</dbReference>
<sequence length="275" mass="31883">MKYANFPETPEDLDVFYEKCLEALFEKDRLAYLGHFLKGLIHNINGPLQNISMLLEILIRGLDAQDAFMRSHCKTDTEEWDELMLKQRTRFTHLHQQIAGVAQMLRDFMVIYEVERKGTELELNLVLTKLTNVFRADLFFKHQVELDLRLTKNLPMLHIPGRCLIPVLIHLIRNALVAMRGAKRKKLTIESLAMDGKVTVVFKDTGCGSSGNEEMWSGLFYSMWENPMPEGEEEKHSGFGLFAVERLLEPYGGKIRFEREEEGTRVILEIPVNRR</sequence>
<keyword evidence="4" id="KW-0808">Transferase</keyword>
<dbReference type="InterPro" id="IPR036890">
    <property type="entry name" value="HATPase_C_sf"/>
</dbReference>
<dbReference type="KEGG" id="sfu:Sfum_3293"/>
<evidence type="ECO:0000313" key="9">
    <source>
        <dbReference type="Proteomes" id="UP000001784"/>
    </source>
</evidence>
<name>A0LNG4_SYNFM</name>
<gene>
    <name evidence="8" type="ordered locus">Sfum_3293</name>
</gene>
<keyword evidence="3" id="KW-0597">Phosphoprotein</keyword>
<dbReference type="InterPro" id="IPR050980">
    <property type="entry name" value="2C_sensor_his_kinase"/>
</dbReference>
<keyword evidence="9" id="KW-1185">Reference proteome</keyword>
<dbReference type="InterPro" id="IPR003594">
    <property type="entry name" value="HATPase_dom"/>
</dbReference>
<keyword evidence="6" id="KW-0902">Two-component regulatory system</keyword>
<dbReference type="GO" id="GO:0005524">
    <property type="term" value="F:ATP binding"/>
    <property type="evidence" value="ECO:0007669"/>
    <property type="project" value="UniProtKB-KW"/>
</dbReference>
<dbReference type="Proteomes" id="UP000001784">
    <property type="component" value="Chromosome"/>
</dbReference>
<organism evidence="8 9">
    <name type="scientific">Syntrophobacter fumaroxidans (strain DSM 10017 / MPOB)</name>
    <dbReference type="NCBI Taxonomy" id="335543"/>
    <lineage>
        <taxon>Bacteria</taxon>
        <taxon>Pseudomonadati</taxon>
        <taxon>Thermodesulfobacteriota</taxon>
        <taxon>Syntrophobacteria</taxon>
        <taxon>Syntrophobacterales</taxon>
        <taxon>Syntrophobacteraceae</taxon>
        <taxon>Syntrophobacter</taxon>
    </lineage>
</organism>
<evidence type="ECO:0000313" key="8">
    <source>
        <dbReference type="EMBL" id="ABK18966.1"/>
    </source>
</evidence>
<dbReference type="GO" id="GO:0004673">
    <property type="term" value="F:protein histidine kinase activity"/>
    <property type="evidence" value="ECO:0007669"/>
    <property type="project" value="UniProtKB-EC"/>
</dbReference>
<keyword evidence="5" id="KW-0418">Kinase</keyword>
<evidence type="ECO:0000256" key="1">
    <source>
        <dbReference type="ARBA" id="ARBA00000085"/>
    </source>
</evidence>
<dbReference type="AlphaFoldDB" id="A0LNG4"/>
<evidence type="ECO:0000256" key="5">
    <source>
        <dbReference type="ARBA" id="ARBA00022777"/>
    </source>
</evidence>
<dbReference type="OrthoDB" id="5501588at2"/>
<evidence type="ECO:0000256" key="4">
    <source>
        <dbReference type="ARBA" id="ARBA00022679"/>
    </source>
</evidence>
<dbReference type="EC" id="2.7.13.3" evidence="2"/>
<dbReference type="eggNOG" id="COG4191">
    <property type="taxonomic scope" value="Bacteria"/>
</dbReference>
<dbReference type="PROSITE" id="PS50109">
    <property type="entry name" value="HIS_KIN"/>
    <property type="match status" value="1"/>
</dbReference>
<dbReference type="GO" id="GO:0000160">
    <property type="term" value="P:phosphorelay signal transduction system"/>
    <property type="evidence" value="ECO:0007669"/>
    <property type="project" value="UniProtKB-KW"/>
</dbReference>
<dbReference type="InParanoid" id="A0LNG4"/>
<dbReference type="RefSeq" id="WP_011700091.1">
    <property type="nucleotide sequence ID" value="NC_008554.1"/>
</dbReference>
<evidence type="ECO:0000256" key="2">
    <source>
        <dbReference type="ARBA" id="ARBA00012438"/>
    </source>
</evidence>
<dbReference type="Gene3D" id="3.30.565.10">
    <property type="entry name" value="Histidine kinase-like ATPase, C-terminal domain"/>
    <property type="match status" value="1"/>
</dbReference>
<evidence type="ECO:0000259" key="7">
    <source>
        <dbReference type="PROSITE" id="PS50109"/>
    </source>
</evidence>
<evidence type="ECO:0000256" key="3">
    <source>
        <dbReference type="ARBA" id="ARBA00022553"/>
    </source>
</evidence>
<dbReference type="PANTHER" id="PTHR44936:SF9">
    <property type="entry name" value="SENSOR PROTEIN CREC"/>
    <property type="match status" value="1"/>
</dbReference>
<proteinExistence type="predicted"/>
<dbReference type="HOGENOM" id="CLU_1011667_0_0_7"/>
<reference evidence="8 9" key="1">
    <citation type="submission" date="2006-10" db="EMBL/GenBank/DDBJ databases">
        <title>Complete sequence of Syntrophobacter fumaroxidans MPOB.</title>
        <authorList>
            <consortium name="US DOE Joint Genome Institute"/>
            <person name="Copeland A."/>
            <person name="Lucas S."/>
            <person name="Lapidus A."/>
            <person name="Barry K."/>
            <person name="Detter J.C."/>
            <person name="Glavina del Rio T."/>
            <person name="Hammon N."/>
            <person name="Israni S."/>
            <person name="Pitluck S."/>
            <person name="Goltsman E.G."/>
            <person name="Martinez M."/>
            <person name="Schmutz J."/>
            <person name="Larimer F."/>
            <person name="Land M."/>
            <person name="Hauser L."/>
            <person name="Kyrpides N."/>
            <person name="Kim E."/>
            <person name="Boone D.R."/>
            <person name="Brockman F."/>
            <person name="Culley D."/>
            <person name="Ferry J."/>
            <person name="Gunsalus R."/>
            <person name="McInerney M.J."/>
            <person name="Morrison M."/>
            <person name="Plugge C."/>
            <person name="Rohlin L."/>
            <person name="Scholten J."/>
            <person name="Sieber J."/>
            <person name="Stams A.J.M."/>
            <person name="Worm P."/>
            <person name="Henstra A.M."/>
            <person name="Richardson P."/>
        </authorList>
    </citation>
    <scope>NUCLEOTIDE SEQUENCE [LARGE SCALE GENOMIC DNA]</scope>
    <source>
        <strain evidence="9">DSM 10017 / MPOB</strain>
    </source>
</reference>
<keyword evidence="8" id="KW-0067">ATP-binding</keyword>
<dbReference type="PANTHER" id="PTHR44936">
    <property type="entry name" value="SENSOR PROTEIN CREC"/>
    <property type="match status" value="1"/>
</dbReference>
<feature type="domain" description="Histidine kinase" evidence="7">
    <location>
        <begin position="39"/>
        <end position="274"/>
    </location>
</feature>
<protein>
    <recommendedName>
        <fullName evidence="2">histidine kinase</fullName>
        <ecNumber evidence="2">2.7.13.3</ecNumber>
    </recommendedName>
</protein>
<dbReference type="InterPro" id="IPR005467">
    <property type="entry name" value="His_kinase_dom"/>
</dbReference>
<dbReference type="EMBL" id="CP000478">
    <property type="protein sequence ID" value="ABK18966.1"/>
    <property type="molecule type" value="Genomic_DNA"/>
</dbReference>